<name>A0A9W8BBQ7_9FUNG</name>
<protein>
    <submittedName>
        <fullName evidence="4">Uncharacterized protein</fullName>
    </submittedName>
</protein>
<gene>
    <name evidence="4" type="ORF">H4R34_000443</name>
</gene>
<dbReference type="AlphaFoldDB" id="A0A9W8BBQ7"/>
<dbReference type="EMBL" id="JANBQB010000011">
    <property type="protein sequence ID" value="KAJ1984755.1"/>
    <property type="molecule type" value="Genomic_DNA"/>
</dbReference>
<organism evidence="4 5">
    <name type="scientific">Dimargaris verticillata</name>
    <dbReference type="NCBI Taxonomy" id="2761393"/>
    <lineage>
        <taxon>Eukaryota</taxon>
        <taxon>Fungi</taxon>
        <taxon>Fungi incertae sedis</taxon>
        <taxon>Zoopagomycota</taxon>
        <taxon>Kickxellomycotina</taxon>
        <taxon>Dimargaritomycetes</taxon>
        <taxon>Dimargaritales</taxon>
        <taxon>Dimargaritaceae</taxon>
        <taxon>Dimargaris</taxon>
    </lineage>
</organism>
<dbReference type="Pfam" id="PF00106">
    <property type="entry name" value="adh_short"/>
    <property type="match status" value="1"/>
</dbReference>
<dbReference type="Proteomes" id="UP001151582">
    <property type="component" value="Unassembled WGS sequence"/>
</dbReference>
<reference evidence="4" key="1">
    <citation type="submission" date="2022-07" db="EMBL/GenBank/DDBJ databases">
        <title>Phylogenomic reconstructions and comparative analyses of Kickxellomycotina fungi.</title>
        <authorList>
            <person name="Reynolds N.K."/>
            <person name="Stajich J.E."/>
            <person name="Barry K."/>
            <person name="Grigoriev I.V."/>
            <person name="Crous P."/>
            <person name="Smith M.E."/>
        </authorList>
    </citation>
    <scope>NUCLEOTIDE SEQUENCE</scope>
    <source>
        <strain evidence="4">RSA 567</strain>
    </source>
</reference>
<proteinExistence type="inferred from homology"/>
<sequence>MFAVKDKVAIITGAATGIGYAVAQKLVTKGCHVVVGDIDDDKGQSAVAALKKQRQVKALYVHCDVGDFDQIRTLINTTVEQLGGVDILINHAGIPQRQWFLDDTDLNWTSVLCLNIHSTIFATQYILKLWDTTKSLGVIVNTASAAGLGPFPASPVYAASKAAIIHFTASLKDFERQGIRVNAVAPFFVEHLKDLDWTNVYPQLRTELESATFVSMDQVVQAFIKCIEDESLAGQTLSVFPSTGVQVHAPDYPER</sequence>
<evidence type="ECO:0000256" key="1">
    <source>
        <dbReference type="ARBA" id="ARBA00006484"/>
    </source>
</evidence>
<evidence type="ECO:0000313" key="4">
    <source>
        <dbReference type="EMBL" id="KAJ1984755.1"/>
    </source>
</evidence>
<keyword evidence="5" id="KW-1185">Reference proteome</keyword>
<accession>A0A9W8BBQ7</accession>
<dbReference type="OrthoDB" id="5296at2759"/>
<comment type="similarity">
    <text evidence="1 3">Belongs to the short-chain dehydrogenases/reductases (SDR) family.</text>
</comment>
<dbReference type="PRINTS" id="PR00081">
    <property type="entry name" value="GDHRDH"/>
</dbReference>
<evidence type="ECO:0000256" key="3">
    <source>
        <dbReference type="RuleBase" id="RU000363"/>
    </source>
</evidence>
<dbReference type="GO" id="GO:0016616">
    <property type="term" value="F:oxidoreductase activity, acting on the CH-OH group of donors, NAD or NADP as acceptor"/>
    <property type="evidence" value="ECO:0007669"/>
    <property type="project" value="TreeGrafter"/>
</dbReference>
<comment type="caution">
    <text evidence="4">The sequence shown here is derived from an EMBL/GenBank/DDBJ whole genome shotgun (WGS) entry which is preliminary data.</text>
</comment>
<dbReference type="PANTHER" id="PTHR44229">
    <property type="entry name" value="15-HYDROXYPROSTAGLANDIN DEHYDROGENASE [NAD(+)]"/>
    <property type="match status" value="1"/>
</dbReference>
<evidence type="ECO:0000313" key="5">
    <source>
        <dbReference type="Proteomes" id="UP001151582"/>
    </source>
</evidence>
<dbReference type="InterPro" id="IPR002347">
    <property type="entry name" value="SDR_fam"/>
</dbReference>
<dbReference type="GO" id="GO:0005737">
    <property type="term" value="C:cytoplasm"/>
    <property type="evidence" value="ECO:0007669"/>
    <property type="project" value="TreeGrafter"/>
</dbReference>
<evidence type="ECO:0000256" key="2">
    <source>
        <dbReference type="ARBA" id="ARBA00023002"/>
    </source>
</evidence>
<dbReference type="PANTHER" id="PTHR44229:SF4">
    <property type="entry name" value="15-HYDROXYPROSTAGLANDIN DEHYDROGENASE [NAD(+)]"/>
    <property type="match status" value="1"/>
</dbReference>
<dbReference type="InterPro" id="IPR036291">
    <property type="entry name" value="NAD(P)-bd_dom_sf"/>
</dbReference>
<dbReference type="Gene3D" id="3.40.50.720">
    <property type="entry name" value="NAD(P)-binding Rossmann-like Domain"/>
    <property type="match status" value="1"/>
</dbReference>
<dbReference type="PRINTS" id="PR00080">
    <property type="entry name" value="SDRFAMILY"/>
</dbReference>
<keyword evidence="2" id="KW-0560">Oxidoreductase</keyword>
<dbReference type="SUPFAM" id="SSF51735">
    <property type="entry name" value="NAD(P)-binding Rossmann-fold domains"/>
    <property type="match status" value="1"/>
</dbReference>